<reference evidence="1" key="1">
    <citation type="submission" date="2021-01" db="EMBL/GenBank/DDBJ databases">
        <title>Whole genome shotgun sequence of Actinoplanes nipponensis NBRC 14063.</title>
        <authorList>
            <person name="Komaki H."/>
            <person name="Tamura T."/>
        </authorList>
    </citation>
    <scope>NUCLEOTIDE SEQUENCE</scope>
    <source>
        <strain evidence="1">NBRC 14063</strain>
    </source>
</reference>
<accession>A0A919JGJ5</accession>
<proteinExistence type="predicted"/>
<dbReference type="CDD" id="cd03398">
    <property type="entry name" value="PAP2_haloperoxidase"/>
    <property type="match status" value="1"/>
</dbReference>
<protein>
    <recommendedName>
        <fullName evidence="3">PAP2 superfamily protein</fullName>
    </recommendedName>
</protein>
<name>A0A919JGJ5_9ACTN</name>
<comment type="caution">
    <text evidence="1">The sequence shown here is derived from an EMBL/GenBank/DDBJ whole genome shotgun (WGS) entry which is preliminary data.</text>
</comment>
<sequence length="421" mass="44957">MNAVLDWNATFLQAIRVRGGAPGPIARAGAILHIAVHDAVVAITPTHAPYLGGLGAAGTENKEAAVHRAAHRVLTTLFPEQSATFDAELAQREGPLPAPGPQRAAVLAGRRIGDSAALAIIADRANDGHDDDSPYPIGTAPGAWRPVNAVTAPVTPRWGRVRPFSLPRGESMENWLATFRPPAPGGAADLASLLASDEYASQLNEVKELGRFDSATRTPEQTEIAHFWANDLDGTYKPPGQLFELTRALAVDEGLDLDATAHLYALVAIAMADAAVVAWDAKYDTEFDLWRPDTAIQLAALDGNCDTTADPLWQPLSATYGGARFSPAFPAYISGHATFSAAHGRMMANFFGTDEKSFQLGTDDPFAVGVKRGFTSFSEAARENGRSRVYLGVHFPWDADEALPVADRLADHIHQTLLIAI</sequence>
<evidence type="ECO:0000313" key="2">
    <source>
        <dbReference type="Proteomes" id="UP000647172"/>
    </source>
</evidence>
<dbReference type="PANTHER" id="PTHR34599">
    <property type="entry name" value="PEROXIDASE-RELATED"/>
    <property type="match status" value="1"/>
</dbReference>
<evidence type="ECO:0008006" key="3">
    <source>
        <dbReference type="Google" id="ProtNLM"/>
    </source>
</evidence>
<gene>
    <name evidence="1" type="ORF">Ani05nite_27870</name>
</gene>
<dbReference type="InterPro" id="IPR036938">
    <property type="entry name" value="PAP2/HPO_sf"/>
</dbReference>
<dbReference type="Gene3D" id="1.10.606.20">
    <property type="match status" value="1"/>
</dbReference>
<dbReference type="InterPro" id="IPR052559">
    <property type="entry name" value="V-haloperoxidase"/>
</dbReference>
<dbReference type="EMBL" id="BOMQ01000031">
    <property type="protein sequence ID" value="GIE49253.1"/>
    <property type="molecule type" value="Genomic_DNA"/>
</dbReference>
<dbReference type="AlphaFoldDB" id="A0A919JGJ5"/>
<dbReference type="SUPFAM" id="SSF48317">
    <property type="entry name" value="Acid phosphatase/Vanadium-dependent haloperoxidase"/>
    <property type="match status" value="1"/>
</dbReference>
<dbReference type="Proteomes" id="UP000647172">
    <property type="component" value="Unassembled WGS sequence"/>
</dbReference>
<organism evidence="1 2">
    <name type="scientific">Actinoplanes nipponensis</name>
    <dbReference type="NCBI Taxonomy" id="135950"/>
    <lineage>
        <taxon>Bacteria</taxon>
        <taxon>Bacillati</taxon>
        <taxon>Actinomycetota</taxon>
        <taxon>Actinomycetes</taxon>
        <taxon>Micromonosporales</taxon>
        <taxon>Micromonosporaceae</taxon>
        <taxon>Actinoplanes</taxon>
    </lineage>
</organism>
<dbReference type="RefSeq" id="WP_203768499.1">
    <property type="nucleotide sequence ID" value="NZ_BOMQ01000031.1"/>
</dbReference>
<keyword evidence="2" id="KW-1185">Reference proteome</keyword>
<dbReference type="PANTHER" id="PTHR34599:SF1">
    <property type="entry name" value="PHOSPHATIDIC ACID PHOSPHATASE TYPE 2_HALOPEROXIDASE DOMAIN-CONTAINING PROTEIN"/>
    <property type="match status" value="1"/>
</dbReference>
<evidence type="ECO:0000313" key="1">
    <source>
        <dbReference type="EMBL" id="GIE49253.1"/>
    </source>
</evidence>